<dbReference type="EMBL" id="OZ035845">
    <property type="protein sequence ID" value="CAL1599580.1"/>
    <property type="molecule type" value="Genomic_DNA"/>
</dbReference>
<dbReference type="InterPro" id="IPR006201">
    <property type="entry name" value="Neur_channel"/>
</dbReference>
<sequence length="692" mass="79345">MQTPDSSLSCRTEKDKSSPSPYLQVHSQGLVVYKTDQVVYSTCRMHVYKFPFDTQSCNLSFRSILLSDREIQLRSHSGSLMTRWSQQVMRTQYEWVLLNITVSKSTGALFNYPQETITYTITMKRRSVLYIVNFLLPVVFFLILDLASFLMSDTGGEKLGFKITILLAVTVMQLLLNDILPSSSNRIPLIAVFCIGVFSLMLLSLLESILVLFLIRKDQKREQDLKRTITQLHARCEELRTLLKKRLCFTLRMLLILQLLLLSGAVLCHENCTYQELLEHLGLTSNDKKDLLTLSPPVKNTSSALKVDLHFRPRAILGVREIEQTFISDTSIELSWENEHLKWNLSSFCNKDRITVPSELLWKPDLRILEMVEKDKTPPSPFLVLKSTGHVMMNQDQVIVSSCRMHVYKFPFDMQSCNLSIKSFVHSSSELVLENTASEDLMKDSIRSQMQNEYEWLFEDIKFENTSSNGMNEPQSVLVYMVTVRRRSALYVVNFILPILFFLFLDFASFLMSDTGGDKLGFKITILLAVTVLQLLLNDILPSSSNRIPLIAIFCLGVFWLMKLSLLETIVVMYLLEQDKKSQRNQQTEDTHVLKKNRCVSCLCEEHAEEQEHTEETQDHTLSPAGGASGEQRLLFELHHVCSVLAQAAGGNSEQDEGYWSSRVPRIHKVFLCVYSTCTCVFLGVIFYRWVN</sequence>
<feature type="transmembrane region" description="Helical" evidence="20">
    <location>
        <begin position="188"/>
        <end position="215"/>
    </location>
</feature>
<comment type="subcellular location">
    <subcellularLocation>
        <location evidence="15">Postsynaptic cell membrane</location>
        <topology evidence="15">Multi-pass membrane protein</topology>
    </subcellularLocation>
</comment>
<keyword evidence="3 20" id="KW-0812">Transmembrane</keyword>
<evidence type="ECO:0000256" key="12">
    <source>
        <dbReference type="ARBA" id="ARBA00023257"/>
    </source>
</evidence>
<keyword evidence="8 20" id="KW-0472">Membrane</keyword>
<keyword evidence="12" id="KW-0628">Postsynaptic cell membrane</keyword>
<protein>
    <submittedName>
        <fullName evidence="24">Uncharacterized protein</fullName>
    </submittedName>
</protein>
<dbReference type="PANTHER" id="PTHR18945">
    <property type="entry name" value="NEUROTRANSMITTER GATED ION CHANNEL"/>
    <property type="match status" value="1"/>
</dbReference>
<evidence type="ECO:0000256" key="6">
    <source>
        <dbReference type="ARBA" id="ARBA00023018"/>
    </source>
</evidence>
<dbReference type="SUPFAM" id="SSF90112">
    <property type="entry name" value="Neurotransmitter-gated ion-channel transmembrane pore"/>
    <property type="match status" value="2"/>
</dbReference>
<dbReference type="InterPro" id="IPR038050">
    <property type="entry name" value="Neuro_actylchol_rec"/>
</dbReference>
<feature type="compositionally biased region" description="Polar residues" evidence="21">
    <location>
        <begin position="1"/>
        <end position="10"/>
    </location>
</feature>
<dbReference type="InterPro" id="IPR036734">
    <property type="entry name" value="Neur_chan_lig-bd_sf"/>
</dbReference>
<evidence type="ECO:0000256" key="13">
    <source>
        <dbReference type="ARBA" id="ARBA00023286"/>
    </source>
</evidence>
<evidence type="ECO:0000256" key="5">
    <source>
        <dbReference type="ARBA" id="ARBA00022989"/>
    </source>
</evidence>
<evidence type="ECO:0000313" key="24">
    <source>
        <dbReference type="EMBL" id="CAL1599580.1"/>
    </source>
</evidence>
<keyword evidence="5 20" id="KW-1133">Transmembrane helix</keyword>
<evidence type="ECO:0000313" key="25">
    <source>
        <dbReference type="Proteomes" id="UP001497482"/>
    </source>
</evidence>
<evidence type="ECO:0000256" key="18">
    <source>
        <dbReference type="ARBA" id="ARBA00036634"/>
    </source>
</evidence>
<feature type="transmembrane region" description="Helical" evidence="20">
    <location>
        <begin position="670"/>
        <end position="691"/>
    </location>
</feature>
<dbReference type="GO" id="GO:0005230">
    <property type="term" value="F:extracellular ligand-gated monoatomic ion channel activity"/>
    <property type="evidence" value="ECO:0007669"/>
    <property type="project" value="InterPro"/>
</dbReference>
<keyword evidence="7 20" id="KW-0406">Ion transport</keyword>
<dbReference type="Pfam" id="PF02931">
    <property type="entry name" value="Neur_chan_LBD"/>
    <property type="match status" value="2"/>
</dbReference>
<evidence type="ECO:0000256" key="2">
    <source>
        <dbReference type="ARBA" id="ARBA00022475"/>
    </source>
</evidence>
<dbReference type="InterPro" id="IPR006029">
    <property type="entry name" value="Neurotrans-gated_channel_TM"/>
</dbReference>
<dbReference type="Gene3D" id="2.70.170.10">
    <property type="entry name" value="Neurotransmitter-gated ion-channel ligand-binding domain"/>
    <property type="match status" value="2"/>
</dbReference>
<comment type="catalytic activity">
    <reaction evidence="17">
        <text>Na(+)(in) = Na(+)(out)</text>
        <dbReference type="Rhea" id="RHEA:34963"/>
        <dbReference type="ChEBI" id="CHEBI:29101"/>
    </reaction>
</comment>
<accession>A0AAV2LHC7</accession>
<dbReference type="InterPro" id="IPR006202">
    <property type="entry name" value="Neur_chan_lig-bd"/>
</dbReference>
<comment type="catalytic activity">
    <reaction evidence="18">
        <text>Ca(2+)(in) = Ca(2+)(out)</text>
        <dbReference type="Rhea" id="RHEA:29671"/>
        <dbReference type="ChEBI" id="CHEBI:29108"/>
    </reaction>
</comment>
<evidence type="ECO:0000256" key="17">
    <source>
        <dbReference type="ARBA" id="ARBA00036239"/>
    </source>
</evidence>
<dbReference type="PRINTS" id="PR00252">
    <property type="entry name" value="NRIONCHANNEL"/>
</dbReference>
<dbReference type="GO" id="GO:0004888">
    <property type="term" value="F:transmembrane signaling receptor activity"/>
    <property type="evidence" value="ECO:0007669"/>
    <property type="project" value="InterPro"/>
</dbReference>
<dbReference type="Proteomes" id="UP001497482">
    <property type="component" value="Chromosome 23"/>
</dbReference>
<keyword evidence="14 20" id="KW-0407">Ion channel</keyword>
<evidence type="ECO:0000256" key="16">
    <source>
        <dbReference type="ARBA" id="ARBA00034430"/>
    </source>
</evidence>
<feature type="domain" description="Neurotransmitter-gated ion-channel ligand-binding" evidence="22">
    <location>
        <begin position="295"/>
        <end position="487"/>
    </location>
</feature>
<organism evidence="24 25">
    <name type="scientific">Knipowitschia caucasica</name>
    <name type="common">Caucasian dwarf goby</name>
    <name type="synonym">Pomatoschistus caucasicus</name>
    <dbReference type="NCBI Taxonomy" id="637954"/>
    <lineage>
        <taxon>Eukaryota</taxon>
        <taxon>Metazoa</taxon>
        <taxon>Chordata</taxon>
        <taxon>Craniata</taxon>
        <taxon>Vertebrata</taxon>
        <taxon>Euteleostomi</taxon>
        <taxon>Actinopterygii</taxon>
        <taxon>Neopterygii</taxon>
        <taxon>Teleostei</taxon>
        <taxon>Neoteleostei</taxon>
        <taxon>Acanthomorphata</taxon>
        <taxon>Gobiaria</taxon>
        <taxon>Gobiiformes</taxon>
        <taxon>Gobioidei</taxon>
        <taxon>Gobiidae</taxon>
        <taxon>Gobiinae</taxon>
        <taxon>Knipowitschia</taxon>
    </lineage>
</organism>
<dbReference type="InterPro" id="IPR036719">
    <property type="entry name" value="Neuro-gated_channel_TM_sf"/>
</dbReference>
<feature type="transmembrane region" description="Helical" evidence="20">
    <location>
        <begin position="489"/>
        <end position="508"/>
    </location>
</feature>
<keyword evidence="13" id="KW-1071">Ligand-gated ion channel</keyword>
<keyword evidence="11" id="KW-0325">Glycoprotein</keyword>
<keyword evidence="6" id="KW-0770">Synapse</keyword>
<keyword evidence="4" id="KW-0732">Signal</keyword>
<name>A0AAV2LHC7_KNICA</name>
<evidence type="ECO:0000259" key="22">
    <source>
        <dbReference type="Pfam" id="PF02931"/>
    </source>
</evidence>
<dbReference type="SUPFAM" id="SSF63712">
    <property type="entry name" value="Nicotinic receptor ligand binding domain-like"/>
    <property type="match status" value="2"/>
</dbReference>
<dbReference type="FunFam" id="2.70.170.10:FF:000017">
    <property type="entry name" value="5-hydroxytryptamine receptor 3A"/>
    <property type="match status" value="1"/>
</dbReference>
<dbReference type="InterPro" id="IPR018000">
    <property type="entry name" value="Neurotransmitter_ion_chnl_CS"/>
</dbReference>
<dbReference type="PROSITE" id="PS00236">
    <property type="entry name" value="NEUROTR_ION_CHANNEL"/>
    <property type="match status" value="2"/>
</dbReference>
<dbReference type="AlphaFoldDB" id="A0AAV2LHC7"/>
<dbReference type="FunFam" id="1.20.58.390:FF:000103">
    <property type="entry name" value="Si:ch211-256e16.10"/>
    <property type="match status" value="1"/>
</dbReference>
<feature type="region of interest" description="Disordered" evidence="21">
    <location>
        <begin position="1"/>
        <end position="21"/>
    </location>
</feature>
<evidence type="ECO:0000259" key="23">
    <source>
        <dbReference type="Pfam" id="PF02932"/>
    </source>
</evidence>
<keyword evidence="25" id="KW-1185">Reference proteome</keyword>
<evidence type="ECO:0000256" key="8">
    <source>
        <dbReference type="ARBA" id="ARBA00023136"/>
    </source>
</evidence>
<comment type="similarity">
    <text evidence="20">Belongs to the ligand-gated ion channel (TC 1.A.9) family.</text>
</comment>
<proteinExistence type="inferred from homology"/>
<comment type="catalytic activity">
    <reaction evidence="16">
        <text>K(+)(in) = K(+)(out)</text>
        <dbReference type="Rhea" id="RHEA:29463"/>
        <dbReference type="ChEBI" id="CHEBI:29103"/>
    </reaction>
</comment>
<feature type="domain" description="Neurotransmitter-gated ion-channel ligand-binding" evidence="22">
    <location>
        <begin position="13"/>
        <end position="126"/>
    </location>
</feature>
<comment type="function">
    <text evidence="19">Forms serotonin (5-hydroxytryptamine/5-HT3)-activated cation-selective channel complexes, which when activated cause fast, depolarizing responses in neurons.</text>
</comment>
<evidence type="ECO:0000256" key="1">
    <source>
        <dbReference type="ARBA" id="ARBA00022448"/>
    </source>
</evidence>
<keyword evidence="10" id="KW-0675">Receptor</keyword>
<dbReference type="Gene3D" id="1.20.58.390">
    <property type="entry name" value="Neurotransmitter-gated ion-channel transmembrane domain"/>
    <property type="match status" value="2"/>
</dbReference>
<dbReference type="Pfam" id="PF02932">
    <property type="entry name" value="Neur_chan_memb"/>
    <property type="match status" value="2"/>
</dbReference>
<feature type="transmembrane region" description="Helical" evidence="20">
    <location>
        <begin position="549"/>
        <end position="576"/>
    </location>
</feature>
<evidence type="ECO:0000256" key="3">
    <source>
        <dbReference type="ARBA" id="ARBA00022692"/>
    </source>
</evidence>
<keyword evidence="2" id="KW-1003">Cell membrane</keyword>
<reference evidence="24 25" key="1">
    <citation type="submission" date="2024-04" db="EMBL/GenBank/DDBJ databases">
        <authorList>
            <person name="Waldvogel A.-M."/>
            <person name="Schoenle A."/>
        </authorList>
    </citation>
    <scope>NUCLEOTIDE SEQUENCE [LARGE SCALE GENOMIC DNA]</scope>
</reference>
<evidence type="ECO:0000256" key="15">
    <source>
        <dbReference type="ARBA" id="ARBA00034104"/>
    </source>
</evidence>
<feature type="transmembrane region" description="Helical" evidence="20">
    <location>
        <begin position="128"/>
        <end position="147"/>
    </location>
</feature>
<evidence type="ECO:0000256" key="10">
    <source>
        <dbReference type="ARBA" id="ARBA00023170"/>
    </source>
</evidence>
<keyword evidence="1 20" id="KW-0813">Transport</keyword>
<gene>
    <name evidence="24" type="ORF">KC01_LOCUS27827</name>
</gene>
<evidence type="ECO:0000256" key="7">
    <source>
        <dbReference type="ARBA" id="ARBA00023065"/>
    </source>
</evidence>
<evidence type="ECO:0000256" key="19">
    <source>
        <dbReference type="ARBA" id="ARBA00037540"/>
    </source>
</evidence>
<evidence type="ECO:0000256" key="11">
    <source>
        <dbReference type="ARBA" id="ARBA00023180"/>
    </source>
</evidence>
<evidence type="ECO:0000256" key="9">
    <source>
        <dbReference type="ARBA" id="ARBA00023157"/>
    </source>
</evidence>
<feature type="domain" description="Neurotransmitter-gated ion-channel transmembrane" evidence="23">
    <location>
        <begin position="496"/>
        <end position="623"/>
    </location>
</feature>
<evidence type="ECO:0000256" key="4">
    <source>
        <dbReference type="ARBA" id="ARBA00022729"/>
    </source>
</evidence>
<evidence type="ECO:0000256" key="20">
    <source>
        <dbReference type="RuleBase" id="RU000687"/>
    </source>
</evidence>
<dbReference type="GO" id="GO:0045211">
    <property type="term" value="C:postsynaptic membrane"/>
    <property type="evidence" value="ECO:0007669"/>
    <property type="project" value="UniProtKB-SubCell"/>
</dbReference>
<feature type="domain" description="Neurotransmitter-gated ion-channel transmembrane" evidence="23">
    <location>
        <begin position="135"/>
        <end position="235"/>
    </location>
</feature>
<keyword evidence="9" id="KW-1015">Disulfide bond</keyword>
<evidence type="ECO:0000256" key="21">
    <source>
        <dbReference type="SAM" id="MobiDB-lite"/>
    </source>
</evidence>
<evidence type="ECO:0000256" key="14">
    <source>
        <dbReference type="ARBA" id="ARBA00023303"/>
    </source>
</evidence>